<dbReference type="PANTHER" id="PTHR43272">
    <property type="entry name" value="LONG-CHAIN-FATTY-ACID--COA LIGASE"/>
    <property type="match status" value="1"/>
</dbReference>
<dbReference type="SUPFAM" id="SSF56801">
    <property type="entry name" value="Acetyl-CoA synthetase-like"/>
    <property type="match status" value="1"/>
</dbReference>
<evidence type="ECO:0000256" key="6">
    <source>
        <dbReference type="ARBA" id="ARBA00026121"/>
    </source>
</evidence>
<dbReference type="PROSITE" id="PS00455">
    <property type="entry name" value="AMP_BINDING"/>
    <property type="match status" value="1"/>
</dbReference>
<dbReference type="GO" id="GO:0016020">
    <property type="term" value="C:membrane"/>
    <property type="evidence" value="ECO:0007669"/>
    <property type="project" value="TreeGrafter"/>
</dbReference>
<dbReference type="InterPro" id="IPR020845">
    <property type="entry name" value="AMP-binding_CS"/>
</dbReference>
<name>A0A9N8E9I2_9STRA</name>
<proteinExistence type="inferred from homology"/>
<dbReference type="GO" id="GO:0004467">
    <property type="term" value="F:long-chain fatty acid-CoA ligase activity"/>
    <property type="evidence" value="ECO:0007669"/>
    <property type="project" value="UniProtKB-EC"/>
</dbReference>
<comment type="function">
    <text evidence="7">Catalyzes the conversion of long-chain fatty acids to their active form acyl-CoAs for both synthesis of cellular lipids, and degradation via beta-oxidation.</text>
</comment>
<keyword evidence="3 7" id="KW-0547">Nucleotide-binding</keyword>
<evidence type="ECO:0000313" key="9">
    <source>
        <dbReference type="EMBL" id="CAB9515144.1"/>
    </source>
</evidence>
<keyword evidence="4 7" id="KW-0276">Fatty acid metabolism</keyword>
<evidence type="ECO:0000313" key="10">
    <source>
        <dbReference type="Proteomes" id="UP001153069"/>
    </source>
</evidence>
<dbReference type="InterPro" id="IPR042099">
    <property type="entry name" value="ANL_N_sf"/>
</dbReference>
<evidence type="ECO:0000256" key="1">
    <source>
        <dbReference type="ARBA" id="ARBA00006432"/>
    </source>
</evidence>
<comment type="similarity">
    <text evidence="1 7">Belongs to the ATP-dependent AMP-binding enzyme family.</text>
</comment>
<dbReference type="CDD" id="cd05927">
    <property type="entry name" value="LC-FACS_euk"/>
    <property type="match status" value="1"/>
</dbReference>
<keyword evidence="7" id="KW-0443">Lipid metabolism</keyword>
<keyword evidence="2 7" id="KW-0436">Ligase</keyword>
<sequence length="683" mass="74669">MGEPVQDEDLWSTVVPHTSRADRGDIRRACDPSVHPQLGVSGCRTLYEGFRLGQAVNPMGPCMGFRAVSTSGFATPFIYSSYTECLARINAFGAGLERLNLVQKNEDGIMVIAMYMKNCMEFVIAEQGIYCIGGCTAALYDTFGPAAAQFILGETGAKSVVTTRAQLPRLCEAKKSGECPIFQYAIVVDGVTPASAQMASEASLEVISFAKVEAVGAQRIATEGTHKHNPPSPNDIATFCYTSGTTGNPKGAMLTHQSLISAMAGIPSGMIPEITDRHLSYMPLAHIFERIVMNNMFLYGASVGFWRGDPLLLIEDLQACRPTQMAAAPRVLNKVYDKVVAGMAAAGGMKKKIFDAGIATKSANIKMHGQLTHPLYDRLIFNKIKKALGMDQIRILISGSAPLAENVMMFFRCLLGCPVLEGYGQTEGCAAATIVHVEDMTTVGHVGGPVASIEIVLMDVPEMGYLHTDKMHRGEPCRGRGEVCIRGPSVFKGYYKDETKTKETIDEEGWLHSGDIGLWTPQGALKIVDRKKNLFKLSQGEYIAPEKIENILIMSPLIGQCFVYGDSLQNSLVAIVVPDEEPVRTWANNQQNDNRLAQLPFEELCKSETLKAAMVAEIKSLSKKGNLNSLEVVKAIHLEAELFSVENGLLTPTFKMKRKQMKDKYEREIEQMYASLPPPKSKL</sequence>
<keyword evidence="5 7" id="KW-0067">ATP-binding</keyword>
<evidence type="ECO:0000256" key="7">
    <source>
        <dbReference type="RuleBase" id="RU369030"/>
    </source>
</evidence>
<feature type="domain" description="AMP-dependent synthetase/ligase" evidence="8">
    <location>
        <begin position="80"/>
        <end position="495"/>
    </location>
</feature>
<evidence type="ECO:0000256" key="4">
    <source>
        <dbReference type="ARBA" id="ARBA00022832"/>
    </source>
</evidence>
<dbReference type="EC" id="6.2.1.3" evidence="6 7"/>
<dbReference type="AlphaFoldDB" id="A0A9N8E9I2"/>
<evidence type="ECO:0000256" key="2">
    <source>
        <dbReference type="ARBA" id="ARBA00022598"/>
    </source>
</evidence>
<dbReference type="OrthoDB" id="189102at2759"/>
<dbReference type="InterPro" id="IPR000873">
    <property type="entry name" value="AMP-dep_synth/lig_dom"/>
</dbReference>
<dbReference type="GO" id="GO:0005524">
    <property type="term" value="F:ATP binding"/>
    <property type="evidence" value="ECO:0007669"/>
    <property type="project" value="UniProtKB-KW"/>
</dbReference>
<keyword evidence="10" id="KW-1185">Reference proteome</keyword>
<dbReference type="EMBL" id="CAICTM010000695">
    <property type="protein sequence ID" value="CAB9515144.1"/>
    <property type="molecule type" value="Genomic_DNA"/>
</dbReference>
<organism evidence="9 10">
    <name type="scientific">Seminavis robusta</name>
    <dbReference type="NCBI Taxonomy" id="568900"/>
    <lineage>
        <taxon>Eukaryota</taxon>
        <taxon>Sar</taxon>
        <taxon>Stramenopiles</taxon>
        <taxon>Ochrophyta</taxon>
        <taxon>Bacillariophyta</taxon>
        <taxon>Bacillariophyceae</taxon>
        <taxon>Bacillariophycidae</taxon>
        <taxon>Naviculales</taxon>
        <taxon>Naviculaceae</taxon>
        <taxon>Seminavis</taxon>
    </lineage>
</organism>
<gene>
    <name evidence="9" type="ORF">SEMRO_696_G188870.1</name>
</gene>
<evidence type="ECO:0000256" key="3">
    <source>
        <dbReference type="ARBA" id="ARBA00022741"/>
    </source>
</evidence>
<comment type="catalytic activity">
    <reaction evidence="7">
        <text>a long-chain fatty acid + ATP + CoA = a long-chain fatty acyl-CoA + AMP + diphosphate</text>
        <dbReference type="Rhea" id="RHEA:15421"/>
        <dbReference type="ChEBI" id="CHEBI:30616"/>
        <dbReference type="ChEBI" id="CHEBI:33019"/>
        <dbReference type="ChEBI" id="CHEBI:57287"/>
        <dbReference type="ChEBI" id="CHEBI:57560"/>
        <dbReference type="ChEBI" id="CHEBI:83139"/>
        <dbReference type="ChEBI" id="CHEBI:456215"/>
        <dbReference type="EC" id="6.2.1.3"/>
    </reaction>
</comment>
<protein>
    <recommendedName>
        <fullName evidence="6 7">Long-chain-fatty-acid--CoA ligase</fullName>
        <ecNumber evidence="6 7">6.2.1.3</ecNumber>
    </recommendedName>
</protein>
<dbReference type="Proteomes" id="UP001153069">
    <property type="component" value="Unassembled WGS sequence"/>
</dbReference>
<dbReference type="PANTHER" id="PTHR43272:SF33">
    <property type="entry name" value="AMP-BINDING DOMAIN-CONTAINING PROTEIN-RELATED"/>
    <property type="match status" value="1"/>
</dbReference>
<reference evidence="9" key="1">
    <citation type="submission" date="2020-06" db="EMBL/GenBank/DDBJ databases">
        <authorList>
            <consortium name="Plant Systems Biology data submission"/>
        </authorList>
    </citation>
    <scope>NUCLEOTIDE SEQUENCE</scope>
    <source>
        <strain evidence="9">D6</strain>
    </source>
</reference>
<evidence type="ECO:0000256" key="5">
    <source>
        <dbReference type="ARBA" id="ARBA00022840"/>
    </source>
</evidence>
<accession>A0A9N8E9I2</accession>
<comment type="caution">
    <text evidence="9">The sequence shown here is derived from an EMBL/GenBank/DDBJ whole genome shotgun (WGS) entry which is preliminary data.</text>
</comment>
<dbReference type="Pfam" id="PF00501">
    <property type="entry name" value="AMP-binding"/>
    <property type="match status" value="1"/>
</dbReference>
<evidence type="ECO:0000259" key="8">
    <source>
        <dbReference type="Pfam" id="PF00501"/>
    </source>
</evidence>
<dbReference type="GO" id="GO:0005783">
    <property type="term" value="C:endoplasmic reticulum"/>
    <property type="evidence" value="ECO:0007669"/>
    <property type="project" value="TreeGrafter"/>
</dbReference>
<dbReference type="Gene3D" id="3.40.50.12780">
    <property type="entry name" value="N-terminal domain of ligase-like"/>
    <property type="match status" value="1"/>
</dbReference>
<dbReference type="InterPro" id="IPR045311">
    <property type="entry name" value="LC-FACS_euk"/>
</dbReference>